<dbReference type="HOGENOM" id="CLU_140884_2_0_9"/>
<keyword evidence="2" id="KW-1185">Reference proteome</keyword>
<evidence type="ECO:0008006" key="3">
    <source>
        <dbReference type="Google" id="ProtNLM"/>
    </source>
</evidence>
<reference evidence="1 2" key="1">
    <citation type="submission" date="2011-08" db="EMBL/GenBank/DDBJ databases">
        <title>The Genome Sequence of Clostridium orbiscindens 1_3_50AFAA.</title>
        <authorList>
            <consortium name="The Broad Institute Genome Sequencing Platform"/>
            <person name="Earl A."/>
            <person name="Ward D."/>
            <person name="Feldgarden M."/>
            <person name="Gevers D."/>
            <person name="Daigneault M."/>
            <person name="Strauss J."/>
            <person name="Allen-Vercoe E."/>
            <person name="Young S.K."/>
            <person name="Zeng Q."/>
            <person name="Gargeya S."/>
            <person name="Fitzgerald M."/>
            <person name="Haas B."/>
            <person name="Abouelleil A."/>
            <person name="Alvarado L."/>
            <person name="Arachchi H.M."/>
            <person name="Berlin A."/>
            <person name="Brown A."/>
            <person name="Chapman S.B."/>
            <person name="Chen Z."/>
            <person name="Dunbar C."/>
            <person name="Freedman E."/>
            <person name="Gearin G."/>
            <person name="Gellesch M."/>
            <person name="Goldberg J."/>
            <person name="Griggs A."/>
            <person name="Gujja S."/>
            <person name="Heiman D."/>
            <person name="Howarth C."/>
            <person name="Larson L."/>
            <person name="Lui A."/>
            <person name="MacDonald P.J.P."/>
            <person name="Montmayeur A."/>
            <person name="Murphy C."/>
            <person name="Neiman D."/>
            <person name="Pearson M."/>
            <person name="Priest M."/>
            <person name="Roberts A."/>
            <person name="Saif S."/>
            <person name="Shea T."/>
            <person name="Shenoy N."/>
            <person name="Sisk P."/>
            <person name="Stolte C."/>
            <person name="Sykes S."/>
            <person name="Wortman J."/>
            <person name="Nusbaum C."/>
            <person name="Birren B."/>
        </authorList>
    </citation>
    <scope>NUCLEOTIDE SEQUENCE [LARGE SCALE GENOMIC DNA]</scope>
    <source>
        <strain evidence="1 2">1_3_50AFAA</strain>
    </source>
</reference>
<evidence type="ECO:0000313" key="2">
    <source>
        <dbReference type="Proteomes" id="UP000029585"/>
    </source>
</evidence>
<sequence length="120" mass="14081">MAQNLTYTQCGDYFIPDIRLAHTEAQILGKYGRMRRIFLEQNKPILFNDMILNETLFLHLWEVQQTCVKRMELLMEELLANNPAPDKATQQLVWVAHMNSLKAQAEESVLRELVYEEDIV</sequence>
<accession>A0A096B3Z5</accession>
<dbReference type="Pfam" id="PF14198">
    <property type="entry name" value="TnpV"/>
    <property type="match status" value="1"/>
</dbReference>
<evidence type="ECO:0000313" key="1">
    <source>
        <dbReference type="EMBL" id="KGF54093.1"/>
    </source>
</evidence>
<dbReference type="InterPro" id="IPR026989">
    <property type="entry name" value="TnpV"/>
</dbReference>
<name>A0A096B3Z5_FLAPL</name>
<dbReference type="RefSeq" id="WP_021632231.1">
    <property type="nucleotide sequence ID" value="NZ_KN174165.1"/>
</dbReference>
<dbReference type="PATRIC" id="fig|742738.3.peg.3220"/>
<dbReference type="EMBL" id="ADLO01000095">
    <property type="protein sequence ID" value="KGF54093.1"/>
    <property type="molecule type" value="Genomic_DNA"/>
</dbReference>
<comment type="caution">
    <text evidence="1">The sequence shown here is derived from an EMBL/GenBank/DDBJ whole genome shotgun (WGS) entry which is preliminary data.</text>
</comment>
<dbReference type="AlphaFoldDB" id="A0A096B3Z5"/>
<dbReference type="Proteomes" id="UP000029585">
    <property type="component" value="Unassembled WGS sequence"/>
</dbReference>
<dbReference type="eggNOG" id="ENOG5033HN0">
    <property type="taxonomic scope" value="Bacteria"/>
</dbReference>
<organism evidence="1 2">
    <name type="scientific">Flavonifractor plautii 1_3_50AFAA</name>
    <dbReference type="NCBI Taxonomy" id="742738"/>
    <lineage>
        <taxon>Bacteria</taxon>
        <taxon>Bacillati</taxon>
        <taxon>Bacillota</taxon>
        <taxon>Clostridia</taxon>
        <taxon>Eubacteriales</taxon>
        <taxon>Oscillospiraceae</taxon>
        <taxon>Flavonifractor</taxon>
    </lineage>
</organism>
<protein>
    <recommendedName>
        <fullName evidence="3">TnpV protein</fullName>
    </recommendedName>
</protein>
<gene>
    <name evidence="1" type="ORF">HMPREF9460_03133</name>
</gene>
<proteinExistence type="predicted"/>